<feature type="transmembrane region" description="Helical" evidence="1">
    <location>
        <begin position="20"/>
        <end position="37"/>
    </location>
</feature>
<evidence type="ECO:0000256" key="1">
    <source>
        <dbReference type="SAM" id="Phobius"/>
    </source>
</evidence>
<organism evidence="3">
    <name type="scientific">Clostridioides difficile</name>
    <name type="common">Peptoclostridium difficile</name>
    <dbReference type="NCBI Taxonomy" id="1496"/>
    <lineage>
        <taxon>Bacteria</taxon>
        <taxon>Bacillati</taxon>
        <taxon>Bacillota</taxon>
        <taxon>Clostridia</taxon>
        <taxon>Peptostreptococcales</taxon>
        <taxon>Peptostreptococcaceae</taxon>
        <taxon>Clostridioides</taxon>
    </lineage>
</organism>
<evidence type="ECO:0000313" key="4">
    <source>
        <dbReference type="EMBL" id="CDS87396.1"/>
    </source>
</evidence>
<name>A0A069ABZ1_CLODI</name>
<dbReference type="EMBL" id="LK932994">
    <property type="protein sequence ID" value="CDT15441.1"/>
    <property type="molecule type" value="Genomic_DNA"/>
</dbReference>
<gene>
    <name evidence="5" type="ORF">BN1095_330237</name>
    <name evidence="3" type="ORF">BN1096_520573</name>
    <name evidence="4" type="ORF">BN1097_630039</name>
</gene>
<feature type="domain" description="YoaR-like putative peptidoglycan binding" evidence="2">
    <location>
        <begin position="88"/>
        <end position="203"/>
    </location>
</feature>
<keyword evidence="1" id="KW-0812">Transmembrane</keyword>
<evidence type="ECO:0000313" key="3">
    <source>
        <dbReference type="EMBL" id="CDS85965.1"/>
    </source>
</evidence>
<dbReference type="InterPro" id="IPR007391">
    <property type="entry name" value="Vancomycin_resist_VanW"/>
</dbReference>
<dbReference type="EMBL" id="LK932505">
    <property type="protein sequence ID" value="CDS85965.1"/>
    <property type="molecule type" value="Genomic_DNA"/>
</dbReference>
<evidence type="ECO:0000313" key="5">
    <source>
        <dbReference type="EMBL" id="CDT15441.1"/>
    </source>
</evidence>
<evidence type="ECO:0000259" key="2">
    <source>
        <dbReference type="Pfam" id="PF12229"/>
    </source>
</evidence>
<dbReference type="InterPro" id="IPR022029">
    <property type="entry name" value="YoaR-like_PG-bd"/>
</dbReference>
<keyword evidence="1" id="KW-1133">Transmembrane helix</keyword>
<dbReference type="AlphaFoldDB" id="A0A069ABZ1"/>
<dbReference type="Pfam" id="PF12229">
    <property type="entry name" value="PG_binding_4"/>
    <property type="match status" value="1"/>
</dbReference>
<dbReference type="PANTHER" id="PTHR35788">
    <property type="entry name" value="EXPORTED PROTEIN-RELATED"/>
    <property type="match status" value="1"/>
</dbReference>
<keyword evidence="1" id="KW-0472">Membrane</keyword>
<proteinExistence type="predicted"/>
<accession>A0A069ABZ1</accession>
<dbReference type="Pfam" id="PF04294">
    <property type="entry name" value="VanW"/>
    <property type="match status" value="1"/>
</dbReference>
<reference evidence="3" key="1">
    <citation type="submission" date="2014-07" db="EMBL/GenBank/DDBJ databases">
        <authorList>
            <person name="Monot Marc"/>
        </authorList>
    </citation>
    <scope>NUCLEOTIDE SEQUENCE</scope>
    <source>
        <strain evidence="5">7032989</strain>
        <strain evidence="4">7032994</strain>
    </source>
</reference>
<dbReference type="EMBL" id="LK932402">
    <property type="protein sequence ID" value="CDS87396.1"/>
    <property type="molecule type" value="Genomic_DNA"/>
</dbReference>
<protein>
    <submittedName>
        <fullName evidence="4">Putative exported protein</fullName>
    </submittedName>
    <submittedName>
        <fullName evidence="3">Putative vancomycin resistance protein, vanW family</fullName>
    </submittedName>
</protein>
<sequence length="419" mass="46204">MGRRTTRVSRLGKEKKRSVLIVLAALVLIMGGFTYFFNSKFLYNGKIAKNVYIEGVNVSDMTKAEALKAITDKYTPEDLNLTYDGKKYTISPKDIDLKYDTEDVVKDAYESTKKGSYFQNLKKYIDIRVNKANMKIKAEYDEAKLSSKVSSIADSINVKMKNASISVGSGGLSYTDSVVGREFDLAANKESIYNMIKNKEHKTLELKVNLQKPDITTEQVKTVNSVIGQYSTTYSQAVEGRSYNVGLSARKTSDVLLMPGEEFSYNKLTGPSNKANGYKDAPVIVYGKLEQSAGGGVCQTSSTVYNAALLSGMEITQVTNHSSASTYVPKGRDATVSDGGLNLKFKNPYKHPVYIKNYAGGGSVSSVIYGNSGDKPNISIEVKQTGQNKYSTYRIFKDSNGKVIKKEHISNSSYKELKK</sequence>
<dbReference type="InterPro" id="IPR052913">
    <property type="entry name" value="Glycopeptide_resist_protein"/>
</dbReference>
<dbReference type="PANTHER" id="PTHR35788:SF1">
    <property type="entry name" value="EXPORTED PROTEIN"/>
    <property type="match status" value="1"/>
</dbReference>
<dbReference type="RefSeq" id="WP_021366871.1">
    <property type="nucleotide sequence ID" value="NZ_BBYB01000197.1"/>
</dbReference>